<sequence>MKMSEIQQNRLDASEWEKRKRGNKRLGYLFGVIVLAIFLGSIWKYRPF</sequence>
<evidence type="ECO:0000313" key="3">
    <source>
        <dbReference type="Proteomes" id="UP000824366"/>
    </source>
</evidence>
<keyword evidence="3" id="KW-1185">Reference proteome</keyword>
<keyword evidence="1" id="KW-1133">Transmembrane helix</keyword>
<accession>A0ABN6DA30</accession>
<gene>
    <name evidence="2" type="ORF">MIZ03_3745</name>
</gene>
<dbReference type="RefSeq" id="WP_223904746.1">
    <property type="nucleotide sequence ID" value="NZ_AP024238.1"/>
</dbReference>
<reference evidence="2 3" key="1">
    <citation type="journal article" date="2021" name="Microbiol. Spectr.">
        <title>A Single Bacterium Capable of Oxidation and Reduction of Iron at Circumneutral pH.</title>
        <authorList>
            <person name="Kato S."/>
            <person name="Ohkuma M."/>
        </authorList>
    </citation>
    <scope>NUCLEOTIDE SEQUENCE [LARGE SCALE GENOMIC DNA]</scope>
    <source>
        <strain evidence="2 3">MIZ03</strain>
    </source>
</reference>
<proteinExistence type="predicted"/>
<feature type="transmembrane region" description="Helical" evidence="1">
    <location>
        <begin position="26"/>
        <end position="45"/>
    </location>
</feature>
<evidence type="ECO:0000256" key="1">
    <source>
        <dbReference type="SAM" id="Phobius"/>
    </source>
</evidence>
<protein>
    <submittedName>
        <fullName evidence="2">Uncharacterized protein</fullName>
    </submittedName>
</protein>
<keyword evidence="1" id="KW-0812">Transmembrane</keyword>
<dbReference type="Proteomes" id="UP000824366">
    <property type="component" value="Chromosome"/>
</dbReference>
<keyword evidence="1" id="KW-0472">Membrane</keyword>
<dbReference type="EMBL" id="AP024238">
    <property type="protein sequence ID" value="BCO28835.1"/>
    <property type="molecule type" value="Genomic_DNA"/>
</dbReference>
<organism evidence="2 3">
    <name type="scientific">Rhodoferax lithotrophicus</name>
    <dbReference type="NCBI Taxonomy" id="2798804"/>
    <lineage>
        <taxon>Bacteria</taxon>
        <taxon>Pseudomonadati</taxon>
        <taxon>Pseudomonadota</taxon>
        <taxon>Betaproteobacteria</taxon>
        <taxon>Burkholderiales</taxon>
        <taxon>Comamonadaceae</taxon>
        <taxon>Rhodoferax</taxon>
    </lineage>
</organism>
<evidence type="ECO:0000313" key="2">
    <source>
        <dbReference type="EMBL" id="BCO28835.1"/>
    </source>
</evidence>
<name>A0ABN6DA30_9BURK</name>